<dbReference type="Pfam" id="PF02272">
    <property type="entry name" value="DHHA1"/>
    <property type="match status" value="1"/>
</dbReference>
<gene>
    <name evidence="12" type="primary">ALA1</name>
    <name evidence="14" type="ORF">PSACC_01613</name>
</gene>
<comment type="subcellular location">
    <subcellularLocation>
        <location evidence="12">Mitochondrion</location>
    </subcellularLocation>
    <subcellularLocation>
        <location evidence="12">Cytoplasm</location>
    </subcellularLocation>
</comment>
<evidence type="ECO:0000313" key="14">
    <source>
        <dbReference type="EMBL" id="PJF18581.1"/>
    </source>
</evidence>
<comment type="catalytic activity">
    <reaction evidence="11 12">
        <text>tRNA(Ala) + L-alanine + ATP = L-alanyl-tRNA(Ala) + AMP + diphosphate</text>
        <dbReference type="Rhea" id="RHEA:12540"/>
        <dbReference type="Rhea" id="RHEA-COMP:9657"/>
        <dbReference type="Rhea" id="RHEA-COMP:9923"/>
        <dbReference type="ChEBI" id="CHEBI:30616"/>
        <dbReference type="ChEBI" id="CHEBI:33019"/>
        <dbReference type="ChEBI" id="CHEBI:57972"/>
        <dbReference type="ChEBI" id="CHEBI:78442"/>
        <dbReference type="ChEBI" id="CHEBI:78497"/>
        <dbReference type="ChEBI" id="CHEBI:456215"/>
        <dbReference type="EC" id="6.1.1.7"/>
    </reaction>
</comment>
<dbReference type="InterPro" id="IPR018163">
    <property type="entry name" value="Thr/Ala-tRNA-synth_IIc_edit"/>
</dbReference>
<dbReference type="InterPro" id="IPR023033">
    <property type="entry name" value="Ala_tRNA_ligase_euk/bac"/>
</dbReference>
<dbReference type="OrthoDB" id="2423964at2759"/>
<comment type="function">
    <text evidence="12">Catalyzes the attachment of alanine to tRNA(Ala) in a two-step reaction: alanine is first activated by ATP to form Ala-AMP and then transferred to the acceptor end of tRNA(Ala). Also edits incorrectly charged tRNA(Ala) via its editing domain.</text>
</comment>
<keyword evidence="12" id="KW-0496">Mitochondrion</keyword>
<dbReference type="Gene3D" id="2.40.30.130">
    <property type="match status" value="1"/>
</dbReference>
<dbReference type="InterPro" id="IPR059090">
    <property type="entry name" value="ALA1_helical"/>
</dbReference>
<keyword evidence="2 12" id="KW-0820">tRNA-binding</keyword>
<dbReference type="SMART" id="SM00863">
    <property type="entry name" value="tRNA_SAD"/>
    <property type="match status" value="1"/>
</dbReference>
<dbReference type="AlphaFoldDB" id="A0A2H9TLD7"/>
<dbReference type="GO" id="GO:0000049">
    <property type="term" value="F:tRNA binding"/>
    <property type="evidence" value="ECO:0007669"/>
    <property type="project" value="UniProtKB-KW"/>
</dbReference>
<evidence type="ECO:0000256" key="10">
    <source>
        <dbReference type="ARBA" id="ARBA00023146"/>
    </source>
</evidence>
<dbReference type="PROSITE" id="PS50860">
    <property type="entry name" value="AA_TRNA_LIGASE_II_ALA"/>
    <property type="match status" value="1"/>
</dbReference>
<dbReference type="InterPro" id="IPR018162">
    <property type="entry name" value="Ala-tRNA-ligase_IIc_anticod-bd"/>
</dbReference>
<dbReference type="SUPFAM" id="SSF55186">
    <property type="entry name" value="ThrRS/AlaRS common domain"/>
    <property type="match status" value="1"/>
</dbReference>
<dbReference type="SUPFAM" id="SSF55681">
    <property type="entry name" value="Class II aaRS and biotin synthetases"/>
    <property type="match status" value="1"/>
</dbReference>
<evidence type="ECO:0000256" key="5">
    <source>
        <dbReference type="ARBA" id="ARBA00022741"/>
    </source>
</evidence>
<feature type="domain" description="Alanyl-transfer RNA synthetases family profile" evidence="13">
    <location>
        <begin position="93"/>
        <end position="852"/>
    </location>
</feature>
<evidence type="ECO:0000256" key="9">
    <source>
        <dbReference type="ARBA" id="ARBA00022917"/>
    </source>
</evidence>
<dbReference type="GO" id="GO:0005524">
    <property type="term" value="F:ATP binding"/>
    <property type="evidence" value="ECO:0007669"/>
    <property type="project" value="UniProtKB-UniRule"/>
</dbReference>
<keyword evidence="4 12" id="KW-0479">Metal-binding</keyword>
<proteinExistence type="inferred from homology"/>
<feature type="binding site" evidence="12">
    <location>
        <position position="809"/>
    </location>
    <ligand>
        <name>Zn(2+)</name>
        <dbReference type="ChEBI" id="CHEBI:29105"/>
    </ligand>
</feature>
<dbReference type="InterPro" id="IPR012947">
    <property type="entry name" value="tRNA_SAD"/>
</dbReference>
<feature type="binding site" evidence="12">
    <location>
        <position position="689"/>
    </location>
    <ligand>
        <name>Zn(2+)</name>
        <dbReference type="ChEBI" id="CHEBI:29105"/>
    </ligand>
</feature>
<dbReference type="GO" id="GO:0005739">
    <property type="term" value="C:mitochondrion"/>
    <property type="evidence" value="ECO:0007669"/>
    <property type="project" value="UniProtKB-SubCell"/>
</dbReference>
<dbReference type="NCBIfam" id="TIGR00344">
    <property type="entry name" value="alaS"/>
    <property type="match status" value="1"/>
</dbReference>
<evidence type="ECO:0000256" key="12">
    <source>
        <dbReference type="HAMAP-Rule" id="MF_03133"/>
    </source>
</evidence>
<dbReference type="InterPro" id="IPR018164">
    <property type="entry name" value="Ala-tRNA-synth_IIc_N"/>
</dbReference>
<dbReference type="FunFam" id="3.30.930.10:FF:000011">
    <property type="entry name" value="Alanine--tRNA ligase, cytoplasmic"/>
    <property type="match status" value="1"/>
</dbReference>
<evidence type="ECO:0000256" key="3">
    <source>
        <dbReference type="ARBA" id="ARBA00022598"/>
    </source>
</evidence>
<evidence type="ECO:0000259" key="13">
    <source>
        <dbReference type="PROSITE" id="PS50860"/>
    </source>
</evidence>
<keyword evidence="5 12" id="KW-0547">Nucleotide-binding</keyword>
<dbReference type="STRING" id="1246581.A0A2H9TLD7"/>
<dbReference type="CDD" id="cd00673">
    <property type="entry name" value="AlaRS_core"/>
    <property type="match status" value="1"/>
</dbReference>
<dbReference type="GO" id="GO:0002161">
    <property type="term" value="F:aminoacyl-tRNA deacylase activity"/>
    <property type="evidence" value="ECO:0007669"/>
    <property type="project" value="TreeGrafter"/>
</dbReference>
<dbReference type="InterPro" id="IPR009000">
    <property type="entry name" value="Transl_B-barrel_sf"/>
</dbReference>
<dbReference type="FunFam" id="3.30.980.10:FF:000004">
    <property type="entry name" value="Alanine--tRNA ligase, cytoplasmic"/>
    <property type="match status" value="1"/>
</dbReference>
<protein>
    <recommendedName>
        <fullName evidence="12">Alanine--tRNA ligase</fullName>
        <ecNumber evidence="12">6.1.1.7</ecNumber>
    </recommendedName>
    <alternativeName>
        <fullName evidence="12">Alanyl-tRNA synthetase</fullName>
        <shortName evidence="12">AlaRS</shortName>
    </alternativeName>
</protein>
<name>A0A2H9TLD7_9FUNG</name>
<organism evidence="14 15">
    <name type="scientific">Paramicrosporidium saccamoebae</name>
    <dbReference type="NCBI Taxonomy" id="1246581"/>
    <lineage>
        <taxon>Eukaryota</taxon>
        <taxon>Fungi</taxon>
        <taxon>Fungi incertae sedis</taxon>
        <taxon>Cryptomycota</taxon>
        <taxon>Cryptomycota incertae sedis</taxon>
        <taxon>Paramicrosporidium</taxon>
    </lineage>
</organism>
<dbReference type="HAMAP" id="MF_00036_B">
    <property type="entry name" value="Ala_tRNA_synth_B"/>
    <property type="match status" value="1"/>
</dbReference>
<keyword evidence="8 12" id="KW-0694">RNA-binding</keyword>
<feature type="binding site" evidence="12">
    <location>
        <position position="813"/>
    </location>
    <ligand>
        <name>Zn(2+)</name>
        <dbReference type="ChEBI" id="CHEBI:29105"/>
    </ligand>
</feature>
<dbReference type="EC" id="6.1.1.7" evidence="12"/>
<dbReference type="InterPro" id="IPR003156">
    <property type="entry name" value="DHHA1_dom"/>
</dbReference>
<dbReference type="InterPro" id="IPR045864">
    <property type="entry name" value="aa-tRNA-synth_II/BPL/LPL"/>
</dbReference>
<reference evidence="14 15" key="1">
    <citation type="submission" date="2016-10" db="EMBL/GenBank/DDBJ databases">
        <title>The genome of Paramicrosporidium saccamoebae is the missing link in understanding Cryptomycota and Microsporidia evolution.</title>
        <authorList>
            <person name="Quandt C.A."/>
            <person name="Beaudet D."/>
            <person name="Corsaro D."/>
            <person name="Michel R."/>
            <person name="Corradi N."/>
            <person name="James T."/>
        </authorList>
    </citation>
    <scope>NUCLEOTIDE SEQUENCE [LARGE SCALE GENOMIC DNA]</scope>
    <source>
        <strain evidence="14 15">KSL3</strain>
    </source>
</reference>
<evidence type="ECO:0000256" key="2">
    <source>
        <dbReference type="ARBA" id="ARBA00022555"/>
    </source>
</evidence>
<keyword evidence="15" id="KW-1185">Reference proteome</keyword>
<evidence type="ECO:0000256" key="11">
    <source>
        <dbReference type="ARBA" id="ARBA00048300"/>
    </source>
</evidence>
<keyword evidence="10 12" id="KW-0030">Aminoacyl-tRNA synthetase</keyword>
<sequence>MIVGLPIMNGYFLTRFTFSVISIKTCYEINVELSSELELSNRRPTASTRTLASLLFRRTARRLMSFSDKSRVESLTPFPSSVPFTDARRLEYWTAQKTRQTFLDYFVEACGHSFVPSSATIPHDDPTLLFANSGMAQFKTIFQGVIDPAAPFAKLKRAANSQKCIRAGGKHNDLEDVGKDVYHHTFFEMLGNWSFGDYFKKEAISMAWELLTTVYGLPKERLYVTYFGGDERCNLPADLEAKQLWMEAGVAEERVLPFGMKENFWEMGESGPCGPCSEIHFDRIGGRDASAMVNMDDPDVLEIWNLVFMQFNRELDGSLRSLPNKHVDTGMGFERVLSVLQNKRSNYDTDVFMPIFAEIEQRSGCRPYSGKVGRSEDVDGIDMAYRVIADHIRTLTFSISDGGCPSNDGRGYVLRRILRRAVRYSHDKLKASPGFFASLVDIVVERFGDAFPEIKKSPELVKELLLEEETQFRKTLERGLVQFGKFSKTAKDGVLSGSDVWRLYDTYGFPVDLTRLMAEEANLRIDEDGFLVAQSTAKELSRAGKHSDSDNPLNKVTIDVHLASDLEKKHTTPITDDSFKYTDSIVEAKIVGLISEGEVVSSLPSTSDVKYFGVLLDRTNFYAESGGQVYDEGVITGADGQMEFAVEAVQSYGGYVLHVGYLKYGGISVGENVIATFDETRRRPLRHNHTATHLLNYAIGNVMTEQNPDQKGSLVAPDRLRFDFNSTKAPSSEQVEQIESIVNGFIEKNFEVSTMPLPLEQAMALPGLRAVFGETYPDPVRVVCVGAPLSQVLANPTDDRWKDVSVELCGGTHVKRSSDIKKFLILTESAIAKGIRRIVAVTGEEAVKAQQLSRELDGRLEAISRKSIMDEEAIKSLSKDVDEAAISLLEKNRLRDGVAAVRQKMVDADKAVRLTQSRLALDTVAPFLESTAHPVVVKRIDVGDNGKALLDALNALKKAGHSGLLYSVDQQSGKIHYYSVVAEQHKSLDASEWAKVFGEPLEGRSGGRALAAQGSAPMRDCADAERLALEFASIKVRD</sequence>
<comment type="similarity">
    <text evidence="1">Belongs to the class-II aminoacyl-tRNA synthetase family. Alax-L subfamily.</text>
</comment>
<comment type="subunit">
    <text evidence="12">Monomer.</text>
</comment>
<keyword evidence="9 12" id="KW-0648">Protein biosynthesis</keyword>
<dbReference type="PANTHER" id="PTHR11777:SF9">
    <property type="entry name" value="ALANINE--TRNA LIGASE, CYTOPLASMIC"/>
    <property type="match status" value="1"/>
</dbReference>
<keyword evidence="6 12" id="KW-0862">Zinc</keyword>
<dbReference type="EMBL" id="MTSL01000114">
    <property type="protein sequence ID" value="PJF18581.1"/>
    <property type="molecule type" value="Genomic_DNA"/>
</dbReference>
<dbReference type="Gene3D" id="3.30.930.10">
    <property type="entry name" value="Bira Bifunctional Protein, Domain 2"/>
    <property type="match status" value="1"/>
</dbReference>
<evidence type="ECO:0000313" key="15">
    <source>
        <dbReference type="Proteomes" id="UP000240830"/>
    </source>
</evidence>
<comment type="domain">
    <text evidence="12">Consists of three domains; the N-terminal catalytic domain, the editing domain and the C-terminal C-Ala domain. The editing domain removes incorrectly charged amino acids, while the C-Ala domain, along with tRNA(Ala), serves as a bridge to cooperatively bring together the editing and aminoacylation centers thus stimulating deacylation of misacylated tRNAs.</text>
</comment>
<keyword evidence="12" id="KW-0963">Cytoplasm</keyword>
<dbReference type="Gene3D" id="3.10.310.40">
    <property type="match status" value="1"/>
</dbReference>
<dbReference type="Pfam" id="PF01411">
    <property type="entry name" value="tRNA-synt_2c"/>
    <property type="match status" value="1"/>
</dbReference>
<dbReference type="InterPro" id="IPR002318">
    <property type="entry name" value="Ala-tRNA-lgiase_IIc"/>
</dbReference>
<accession>A0A2H9TLD7</accession>
<dbReference type="SUPFAM" id="SSF101353">
    <property type="entry name" value="Putative anticodon-binding domain of alanyl-tRNA synthetase (AlaRS)"/>
    <property type="match status" value="1"/>
</dbReference>
<dbReference type="InterPro" id="IPR018165">
    <property type="entry name" value="Ala-tRNA-synth_IIc_core"/>
</dbReference>
<dbReference type="InterPro" id="IPR050058">
    <property type="entry name" value="Ala-tRNA_ligase"/>
</dbReference>
<dbReference type="PANTHER" id="PTHR11777">
    <property type="entry name" value="ALANYL-TRNA SYNTHETASE"/>
    <property type="match status" value="1"/>
</dbReference>
<evidence type="ECO:0000256" key="6">
    <source>
        <dbReference type="ARBA" id="ARBA00022833"/>
    </source>
</evidence>
<dbReference type="SUPFAM" id="SSF50447">
    <property type="entry name" value="Translation proteins"/>
    <property type="match status" value="1"/>
</dbReference>
<dbReference type="Proteomes" id="UP000240830">
    <property type="component" value="Unassembled WGS sequence"/>
</dbReference>
<dbReference type="GO" id="GO:0004813">
    <property type="term" value="F:alanine-tRNA ligase activity"/>
    <property type="evidence" value="ECO:0007669"/>
    <property type="project" value="UniProtKB-UniRule"/>
</dbReference>
<dbReference type="Pfam" id="PF26023">
    <property type="entry name" value="ALA1"/>
    <property type="match status" value="1"/>
</dbReference>
<keyword evidence="7 12" id="KW-0067">ATP-binding</keyword>
<evidence type="ECO:0000256" key="1">
    <source>
        <dbReference type="ARBA" id="ARBA00008429"/>
    </source>
</evidence>
<comment type="caution">
    <text evidence="14">The sequence shown here is derived from an EMBL/GenBank/DDBJ whole genome shotgun (WGS) entry which is preliminary data.</text>
</comment>
<keyword evidence="3 12" id="KW-0436">Ligase</keyword>
<evidence type="ECO:0000256" key="4">
    <source>
        <dbReference type="ARBA" id="ARBA00022723"/>
    </source>
</evidence>
<evidence type="ECO:0000256" key="8">
    <source>
        <dbReference type="ARBA" id="ARBA00022884"/>
    </source>
</evidence>
<dbReference type="Pfam" id="PF07973">
    <property type="entry name" value="tRNA_SAD"/>
    <property type="match status" value="1"/>
</dbReference>
<dbReference type="Gene3D" id="3.30.980.10">
    <property type="entry name" value="Threonyl-trna Synthetase, Chain A, domain 2"/>
    <property type="match status" value="1"/>
</dbReference>
<dbReference type="GO" id="GO:0070143">
    <property type="term" value="P:mitochondrial alanyl-tRNA aminoacylation"/>
    <property type="evidence" value="ECO:0007669"/>
    <property type="project" value="UniProtKB-UniRule"/>
</dbReference>
<dbReference type="PRINTS" id="PR00980">
    <property type="entry name" value="TRNASYNTHALA"/>
</dbReference>
<evidence type="ECO:0000256" key="7">
    <source>
        <dbReference type="ARBA" id="ARBA00022840"/>
    </source>
</evidence>
<comment type="cofactor">
    <cofactor evidence="12">
        <name>Zn(2+)</name>
        <dbReference type="ChEBI" id="CHEBI:29105"/>
    </cofactor>
    <text evidence="12">Binds 1 zinc ion per subunit.</text>
</comment>
<feature type="binding site" evidence="12">
    <location>
        <position position="693"/>
    </location>
    <ligand>
        <name>Zn(2+)</name>
        <dbReference type="ChEBI" id="CHEBI:29105"/>
    </ligand>
</feature>
<dbReference type="GO" id="GO:0008270">
    <property type="term" value="F:zinc ion binding"/>
    <property type="evidence" value="ECO:0007669"/>
    <property type="project" value="UniProtKB-UniRule"/>
</dbReference>